<reference evidence="2" key="1">
    <citation type="journal article" date="2023" name="G3 (Bethesda)">
        <title>Genome assembly and association tests identify interacting loci associated with vigor, precocity, and sex in interspecific pistachio rootstocks.</title>
        <authorList>
            <person name="Palmer W."/>
            <person name="Jacygrad E."/>
            <person name="Sagayaradj S."/>
            <person name="Cavanaugh K."/>
            <person name="Han R."/>
            <person name="Bertier L."/>
            <person name="Beede B."/>
            <person name="Kafkas S."/>
            <person name="Golino D."/>
            <person name="Preece J."/>
            <person name="Michelmore R."/>
        </authorList>
    </citation>
    <scope>NUCLEOTIDE SEQUENCE [LARGE SCALE GENOMIC DNA]</scope>
</reference>
<gene>
    <name evidence="1" type="ORF">Pint_07210</name>
</gene>
<evidence type="ECO:0000313" key="2">
    <source>
        <dbReference type="Proteomes" id="UP001163603"/>
    </source>
</evidence>
<sequence length="131" mass="14509">MDSPALDDLSCLPRRPHSPPKHYHQPPSLQPLRLQSSKDQKNPSMALQPDIKVDPSRNLGSASTLGNLRWRGGAACLLFSTSMVEDFATWLQIHLALIGIVEGSPELRLCYSLVNYRLAGASTSMSTRRLR</sequence>
<comment type="caution">
    <text evidence="1">The sequence shown here is derived from an EMBL/GenBank/DDBJ whole genome shotgun (WGS) entry which is preliminary data.</text>
</comment>
<accession>A0ACC0XWN8</accession>
<dbReference type="Proteomes" id="UP001163603">
    <property type="component" value="Chromosome 10"/>
</dbReference>
<dbReference type="EMBL" id="CM047745">
    <property type="protein sequence ID" value="KAJ0025111.1"/>
    <property type="molecule type" value="Genomic_DNA"/>
</dbReference>
<proteinExistence type="predicted"/>
<name>A0ACC0XWN8_9ROSI</name>
<protein>
    <submittedName>
        <fullName evidence="1">Uncharacterized protein</fullName>
    </submittedName>
</protein>
<keyword evidence="2" id="KW-1185">Reference proteome</keyword>
<organism evidence="1 2">
    <name type="scientific">Pistacia integerrima</name>
    <dbReference type="NCBI Taxonomy" id="434235"/>
    <lineage>
        <taxon>Eukaryota</taxon>
        <taxon>Viridiplantae</taxon>
        <taxon>Streptophyta</taxon>
        <taxon>Embryophyta</taxon>
        <taxon>Tracheophyta</taxon>
        <taxon>Spermatophyta</taxon>
        <taxon>Magnoliopsida</taxon>
        <taxon>eudicotyledons</taxon>
        <taxon>Gunneridae</taxon>
        <taxon>Pentapetalae</taxon>
        <taxon>rosids</taxon>
        <taxon>malvids</taxon>
        <taxon>Sapindales</taxon>
        <taxon>Anacardiaceae</taxon>
        <taxon>Pistacia</taxon>
    </lineage>
</organism>
<evidence type="ECO:0000313" key="1">
    <source>
        <dbReference type="EMBL" id="KAJ0025111.1"/>
    </source>
</evidence>